<dbReference type="GO" id="GO:0003723">
    <property type="term" value="F:RNA binding"/>
    <property type="evidence" value="ECO:0007669"/>
    <property type="project" value="UniProtKB-KW"/>
</dbReference>
<evidence type="ECO:0000256" key="5">
    <source>
        <dbReference type="ARBA" id="ARBA00022695"/>
    </source>
</evidence>
<dbReference type="Proteomes" id="UP001497382">
    <property type="component" value="Unassembled WGS sequence"/>
</dbReference>
<evidence type="ECO:0000256" key="10">
    <source>
        <dbReference type="SAM" id="MobiDB-lite"/>
    </source>
</evidence>
<evidence type="ECO:0000256" key="1">
    <source>
        <dbReference type="ARBA" id="ARBA00005762"/>
    </source>
</evidence>
<dbReference type="EC" id="2.7.7.48" evidence="2"/>
<keyword evidence="9" id="KW-0175">Coiled coil</keyword>
<evidence type="ECO:0000256" key="6">
    <source>
        <dbReference type="ARBA" id="ARBA00022884"/>
    </source>
</evidence>
<sequence>MANQTLNLEFLWLLNREDSLEVNKILEASSGENSLKPSGPLLKFKKDLSRFCGSPIFIKDCKKRVEFAESKNQENEKKSKNEYSLFHLEFLFHVFCSVDLEKNSENDFRRFVNLFCSTKHGNLASDIYLRSTSVPFIIGDNLSTETRAIEVTKFSLGNFVGLNKFYEHFDSKVSVEKDKYKITQVKLLLLHDYKKLILYFLVGKIRPVKKRNATTHTWYKFELQYSSIYSIIISKGDGLTLYLRMLLPPLMYSIIQDENEDEDCLPFYEIDHTTSWFRTVDLYDNCPPYLKKEFSMNTVLKLDFKKDDYDFVFQLMTYCKSIQLFFAPVSVIKSSIPPVTLTFSLNSKCIEDKKNSKKVEKKQKKDAEEKQKKEAEEKQKKAEFEYFYALQCLLTHSFEVNDQLVARQEVDLAKSFFQEKGKENPAALSCALYQIFESISKRNVVIFMESLKYLYDCFKREEPKVVTKDFSSEKNSHLLLIKRAILTPTHMILLPPQPTLKSRALRDCEFDYSLRVSIRDINMDFIHFSTKTYGADSMERQRKFFNDHYRTVLLKGFNVGKRNYKYVGSSTSQLKGHGLWFYAQDSKGSTSNDLRKQFGSLEKIRFVPKYMARMGQTFSQSMGFITVPQDWTNVKDPDDDIEGDVIIEFLTFPEEKVKKKFLKEEQSEVEDEKNETEVEEKPTEKVDRYNFSDGVGRISPELAEEVYKKLDVIEQKPSAMQIRYAGCKGMLVVDPTLQGKVIRFRKSMKKFDSDHNSLEILKFSEKRSCFLNRPFITILEQLGVSKEVFLKLQKEMIQKNISSMFHEYEAYQFLNCHSLLRFDFFKMYNEGIRFTEDPLFRSMIYALFQKHLDLLKNKANIEIPVNKGRNMFGVVDDTFTLEYGQVFVQYSDWETDESIVIKGTVVVTKNPCMHPGDVRKFEAVPVEGLLHIKDCIVFPAKGPRPHPDEMAGSDLDGDEYHVMWVDELIFKSDNYSPMHFSVKDKAKELERPVMVSDEIDHLCDYIFNDKVGIIASQHLVWADQAKQGIFSDVCIRLAKHYSLALDFAKSGRTAPRNHKDRVFKYPDFMQKLDEKKTYLSTNALGILFRSCKRLELGLETERNEIDYKLDNALVHENWDKRYKKSALRTYKKYCDKIDFYLRSYGFENEGQLLAGALINPPKYYENRHDLSNLMALIEFEAQWIFRDLQKLFFEEFGGKPEDGRYTDEMLQKASAWYMVTYSKTEKGSHFFGLPWAVADVLVELKKRNKHLSQSPNIPSKSILEETIDKAVSKHFKMLDADDDTELIHENRLSVLEIAYKILTRWIKSQREYFSHPDIKKVEKCISKEFDAITMDIVCGDSTFIKKLKRDNKVKRAISPAHNVIETILHVANLGTNSLSTLTDIRQELGLLAWVTLIKLACTYNPQYLGVANEKGEYASTVFYKNQDNIIDTLQLPLFEKNDEANIKFSKKVTQQMDDVKEYLKQQTKLKDIDFRIIPGKDGNDYVRLTVQGTRYSIERLKDIVVMDEFFDAVISNKPLSSWSK</sequence>
<dbReference type="Pfam" id="PF26253">
    <property type="entry name" value="RdRP_head"/>
    <property type="match status" value="1"/>
</dbReference>
<keyword evidence="5" id="KW-0548">Nucleotidyltransferase</keyword>
<dbReference type="Pfam" id="PF25359">
    <property type="entry name" value="PH_met_RdRP"/>
    <property type="match status" value="1"/>
</dbReference>
<dbReference type="GO" id="GO:0003968">
    <property type="term" value="F:RNA-directed RNA polymerase activity"/>
    <property type="evidence" value="ECO:0007669"/>
    <property type="project" value="UniProtKB-KW"/>
</dbReference>
<dbReference type="InterPro" id="IPR057493">
    <property type="entry name" value="PH_RdRP-assoc"/>
</dbReference>
<dbReference type="PANTHER" id="PTHR23079">
    <property type="entry name" value="RNA-DEPENDENT RNA POLYMERASE"/>
    <property type="match status" value="1"/>
</dbReference>
<keyword evidence="6" id="KW-0694">RNA-binding</keyword>
<evidence type="ECO:0000256" key="7">
    <source>
        <dbReference type="ARBA" id="ARBA00023158"/>
    </source>
</evidence>
<keyword evidence="4" id="KW-0808">Transferase</keyword>
<evidence type="ECO:0000259" key="13">
    <source>
        <dbReference type="Pfam" id="PF26253"/>
    </source>
</evidence>
<comment type="catalytic activity">
    <reaction evidence="8">
        <text>RNA(n) + a ribonucleoside 5'-triphosphate = RNA(n+1) + diphosphate</text>
        <dbReference type="Rhea" id="RHEA:21248"/>
        <dbReference type="Rhea" id="RHEA-COMP:14527"/>
        <dbReference type="Rhea" id="RHEA-COMP:17342"/>
        <dbReference type="ChEBI" id="CHEBI:33019"/>
        <dbReference type="ChEBI" id="CHEBI:61557"/>
        <dbReference type="ChEBI" id="CHEBI:140395"/>
        <dbReference type="EC" id="2.7.7.48"/>
    </reaction>
</comment>
<evidence type="ECO:0000259" key="11">
    <source>
        <dbReference type="Pfam" id="PF05183"/>
    </source>
</evidence>
<keyword evidence="7" id="KW-0943">RNA-mediated gene silencing</keyword>
<dbReference type="InterPro" id="IPR007855">
    <property type="entry name" value="RDRP"/>
</dbReference>
<organism evidence="14 15">
    <name type="scientific">Larinioides sclopetarius</name>
    <dbReference type="NCBI Taxonomy" id="280406"/>
    <lineage>
        <taxon>Eukaryota</taxon>
        <taxon>Metazoa</taxon>
        <taxon>Ecdysozoa</taxon>
        <taxon>Arthropoda</taxon>
        <taxon>Chelicerata</taxon>
        <taxon>Arachnida</taxon>
        <taxon>Araneae</taxon>
        <taxon>Araneomorphae</taxon>
        <taxon>Entelegynae</taxon>
        <taxon>Araneoidea</taxon>
        <taxon>Araneidae</taxon>
        <taxon>Larinioides</taxon>
    </lineage>
</organism>
<feature type="coiled-coil region" evidence="9">
    <location>
        <begin position="350"/>
        <end position="385"/>
    </location>
</feature>
<dbReference type="GO" id="GO:0031380">
    <property type="term" value="C:nuclear RNA-directed RNA polymerase complex"/>
    <property type="evidence" value="ECO:0007669"/>
    <property type="project" value="TreeGrafter"/>
</dbReference>
<dbReference type="GO" id="GO:0030422">
    <property type="term" value="P:siRNA processing"/>
    <property type="evidence" value="ECO:0007669"/>
    <property type="project" value="TreeGrafter"/>
</dbReference>
<evidence type="ECO:0000256" key="3">
    <source>
        <dbReference type="ARBA" id="ARBA00022484"/>
    </source>
</evidence>
<dbReference type="EMBL" id="CAXIEN010000163">
    <property type="protein sequence ID" value="CAL1283022.1"/>
    <property type="molecule type" value="Genomic_DNA"/>
</dbReference>
<feature type="domain" description="RDRP C-terminal head" evidence="13">
    <location>
        <begin position="1124"/>
        <end position="1250"/>
    </location>
</feature>
<evidence type="ECO:0000256" key="4">
    <source>
        <dbReference type="ARBA" id="ARBA00022679"/>
    </source>
</evidence>
<dbReference type="PANTHER" id="PTHR23079:SF55">
    <property type="entry name" value="RNA-DIRECTED RNA POLYMERASE"/>
    <property type="match status" value="1"/>
</dbReference>
<evidence type="ECO:0000313" key="15">
    <source>
        <dbReference type="Proteomes" id="UP001497382"/>
    </source>
</evidence>
<name>A0AAV2AH38_9ARAC</name>
<feature type="domain" description="RDRP core" evidence="11">
    <location>
        <begin position="486"/>
        <end position="1090"/>
    </location>
</feature>
<reference evidence="14 15" key="1">
    <citation type="submission" date="2024-04" db="EMBL/GenBank/DDBJ databases">
        <authorList>
            <person name="Rising A."/>
            <person name="Reimegard J."/>
            <person name="Sonavane S."/>
            <person name="Akerstrom W."/>
            <person name="Nylinder S."/>
            <person name="Hedman E."/>
            <person name="Kallberg Y."/>
        </authorList>
    </citation>
    <scope>NUCLEOTIDE SEQUENCE [LARGE SCALE GENOMIC DNA]</scope>
</reference>
<dbReference type="Pfam" id="PF05183">
    <property type="entry name" value="RdRP"/>
    <property type="match status" value="1"/>
</dbReference>
<keyword evidence="15" id="KW-1185">Reference proteome</keyword>
<comment type="caution">
    <text evidence="14">The sequence shown here is derived from an EMBL/GenBank/DDBJ whole genome shotgun (WGS) entry which is preliminary data.</text>
</comment>
<dbReference type="InterPro" id="IPR058752">
    <property type="entry name" value="RDRP_C_head"/>
</dbReference>
<gene>
    <name evidence="14" type="ORF">LARSCL_LOCUS12356</name>
</gene>
<evidence type="ECO:0000313" key="14">
    <source>
        <dbReference type="EMBL" id="CAL1283022.1"/>
    </source>
</evidence>
<feature type="region of interest" description="Disordered" evidence="10">
    <location>
        <begin position="664"/>
        <end position="683"/>
    </location>
</feature>
<proteinExistence type="inferred from homology"/>
<evidence type="ECO:0000256" key="8">
    <source>
        <dbReference type="ARBA" id="ARBA00048744"/>
    </source>
</evidence>
<accession>A0AAV2AH38</accession>
<evidence type="ECO:0000256" key="2">
    <source>
        <dbReference type="ARBA" id="ARBA00012494"/>
    </source>
</evidence>
<dbReference type="InterPro" id="IPR057596">
    <property type="entry name" value="RDRP_core"/>
</dbReference>
<feature type="domain" description="PH-like" evidence="12">
    <location>
        <begin position="147"/>
        <end position="310"/>
    </location>
</feature>
<evidence type="ECO:0000256" key="9">
    <source>
        <dbReference type="SAM" id="Coils"/>
    </source>
</evidence>
<evidence type="ECO:0000259" key="12">
    <source>
        <dbReference type="Pfam" id="PF25359"/>
    </source>
</evidence>
<comment type="similarity">
    <text evidence="1">Belongs to the RdRP family.</text>
</comment>
<keyword evidence="3" id="KW-0696">RNA-directed RNA polymerase</keyword>
<protein>
    <recommendedName>
        <fullName evidence="2">RNA-directed RNA polymerase</fullName>
        <ecNumber evidence="2">2.7.7.48</ecNumber>
    </recommendedName>
</protein>